<organism evidence="2 3">
    <name type="scientific">Prunus dulcis</name>
    <name type="common">Almond</name>
    <name type="synonym">Amygdalus dulcis</name>
    <dbReference type="NCBI Taxonomy" id="3755"/>
    <lineage>
        <taxon>Eukaryota</taxon>
        <taxon>Viridiplantae</taxon>
        <taxon>Streptophyta</taxon>
        <taxon>Embryophyta</taxon>
        <taxon>Tracheophyta</taxon>
        <taxon>Spermatophyta</taxon>
        <taxon>Magnoliopsida</taxon>
        <taxon>eudicotyledons</taxon>
        <taxon>Gunneridae</taxon>
        <taxon>Pentapetalae</taxon>
        <taxon>rosids</taxon>
        <taxon>fabids</taxon>
        <taxon>Rosales</taxon>
        <taxon>Rosaceae</taxon>
        <taxon>Amygdaloideae</taxon>
        <taxon>Amygdaleae</taxon>
        <taxon>Prunus</taxon>
    </lineage>
</organism>
<dbReference type="AlphaFoldDB" id="A0AAD4YSJ5"/>
<dbReference type="EMBL" id="JAJFAZ020000007">
    <property type="protein sequence ID" value="KAI5319133.1"/>
    <property type="molecule type" value="Genomic_DNA"/>
</dbReference>
<evidence type="ECO:0000313" key="3">
    <source>
        <dbReference type="Proteomes" id="UP001054821"/>
    </source>
</evidence>
<evidence type="ECO:0000313" key="2">
    <source>
        <dbReference type="EMBL" id="KAI5319133.1"/>
    </source>
</evidence>
<comment type="caution">
    <text evidence="2">The sequence shown here is derived from an EMBL/GenBank/DDBJ whole genome shotgun (WGS) entry which is preliminary data.</text>
</comment>
<dbReference type="Proteomes" id="UP001054821">
    <property type="component" value="Chromosome 7"/>
</dbReference>
<gene>
    <name evidence="2" type="ORF">L3X38_038841</name>
</gene>
<accession>A0AAD4YSJ5</accession>
<feature type="compositionally biased region" description="Basic residues" evidence="1">
    <location>
        <begin position="185"/>
        <end position="200"/>
    </location>
</feature>
<sequence length="272" mass="31872">MAQEMSPQKNEAQNQRKSRIKIMAQKRKSKANYNRKAKHPDYIQFWCNINAFNNIIIDVKDKLNEMQEKLLKKTPFWNLIEQFYNKRIDMNNMNKSNLDLVKLLKKFNPDTKSFNFGTKSFKITANAVTEILRLPNEGNSVKLGNDRYTATFRTRHFGGKSKPSKDMVEEELQKTIALANQPKKEKAKAKQKKKTNRGKAKKEAEEEEGEDKQENEVVDYDKDVVNLILILLYMTFLFANSSSTLHWKIVEHCESRHTFKHSFFGCLSFLYS</sequence>
<keyword evidence="3" id="KW-1185">Reference proteome</keyword>
<reference evidence="2 3" key="1">
    <citation type="journal article" date="2022" name="G3 (Bethesda)">
        <title>Whole-genome sequence and methylome profiling of the almond [Prunus dulcis (Mill.) D.A. Webb] cultivar 'Nonpareil'.</title>
        <authorList>
            <person name="D'Amico-Willman K.M."/>
            <person name="Ouma W.Z."/>
            <person name="Meulia T."/>
            <person name="Sideli G.M."/>
            <person name="Gradziel T.M."/>
            <person name="Fresnedo-Ramirez J."/>
        </authorList>
    </citation>
    <scope>NUCLEOTIDE SEQUENCE [LARGE SCALE GENOMIC DNA]</scope>
    <source>
        <strain evidence="2">Clone GOH B32 T37-40</strain>
    </source>
</reference>
<evidence type="ECO:0000256" key="1">
    <source>
        <dbReference type="SAM" id="MobiDB-lite"/>
    </source>
</evidence>
<proteinExistence type="predicted"/>
<protein>
    <submittedName>
        <fullName evidence="2">Uncharacterized protein</fullName>
    </submittedName>
</protein>
<name>A0AAD4YSJ5_PRUDU</name>
<feature type="region of interest" description="Disordered" evidence="1">
    <location>
        <begin position="179"/>
        <end position="215"/>
    </location>
</feature>